<name>A0A8H7CV27_9AGAR</name>
<feature type="signal peptide" evidence="2">
    <location>
        <begin position="1"/>
        <end position="19"/>
    </location>
</feature>
<feature type="transmembrane region" description="Helical" evidence="1">
    <location>
        <begin position="153"/>
        <end position="186"/>
    </location>
</feature>
<keyword evidence="4" id="KW-1185">Reference proteome</keyword>
<dbReference type="Proteomes" id="UP000620124">
    <property type="component" value="Unassembled WGS sequence"/>
</dbReference>
<dbReference type="OrthoDB" id="2575973at2759"/>
<proteinExistence type="predicted"/>
<evidence type="ECO:0000256" key="2">
    <source>
        <dbReference type="SAM" id="SignalP"/>
    </source>
</evidence>
<accession>A0A8H7CV27</accession>
<evidence type="ECO:0000256" key="1">
    <source>
        <dbReference type="SAM" id="Phobius"/>
    </source>
</evidence>
<keyword evidence="1" id="KW-0812">Transmembrane</keyword>
<organism evidence="3 4">
    <name type="scientific">Mycena venus</name>
    <dbReference type="NCBI Taxonomy" id="2733690"/>
    <lineage>
        <taxon>Eukaryota</taxon>
        <taxon>Fungi</taxon>
        <taxon>Dikarya</taxon>
        <taxon>Basidiomycota</taxon>
        <taxon>Agaricomycotina</taxon>
        <taxon>Agaricomycetes</taxon>
        <taxon>Agaricomycetidae</taxon>
        <taxon>Agaricales</taxon>
        <taxon>Marasmiineae</taxon>
        <taxon>Mycenaceae</taxon>
        <taxon>Mycena</taxon>
    </lineage>
</organism>
<protein>
    <submittedName>
        <fullName evidence="3">Sc15 protein</fullName>
    </submittedName>
</protein>
<reference evidence="3" key="1">
    <citation type="submission" date="2020-05" db="EMBL/GenBank/DDBJ databases">
        <title>Mycena genomes resolve the evolution of fungal bioluminescence.</title>
        <authorList>
            <person name="Tsai I.J."/>
        </authorList>
    </citation>
    <scope>NUCLEOTIDE SEQUENCE</scope>
    <source>
        <strain evidence="3">CCC161011</strain>
    </source>
</reference>
<dbReference type="EMBL" id="JACAZI010000011">
    <property type="protein sequence ID" value="KAF7349091.1"/>
    <property type="molecule type" value="Genomic_DNA"/>
</dbReference>
<keyword evidence="1" id="KW-0472">Membrane</keyword>
<keyword evidence="1" id="KW-1133">Transmembrane helix</keyword>
<keyword evidence="2" id="KW-0732">Signal</keyword>
<sequence length="188" mass="19098">MFALRFAPILLLATSFVSAIPAPAGADVEKRSSTADVVSVFNTLKGSTDSILPQINSLVSSGTASDATVTPLISQLTTAFNTAQASLGQLSPVESRKRQSDEDVAVLVAGIITDTTESLNGLKGRAPHIPALPGLIVQIDIALQELLIGLNVILAGVLTLVGGLLVGVAGLLNSLGLGLVLLLLGLGL</sequence>
<gene>
    <name evidence="3" type="ORF">MVEN_01431200</name>
</gene>
<evidence type="ECO:0000313" key="4">
    <source>
        <dbReference type="Proteomes" id="UP000620124"/>
    </source>
</evidence>
<feature type="chain" id="PRO_5034536494" evidence="2">
    <location>
        <begin position="20"/>
        <end position="188"/>
    </location>
</feature>
<dbReference type="AlphaFoldDB" id="A0A8H7CV27"/>
<comment type="caution">
    <text evidence="3">The sequence shown here is derived from an EMBL/GenBank/DDBJ whole genome shotgun (WGS) entry which is preliminary data.</text>
</comment>
<evidence type="ECO:0000313" key="3">
    <source>
        <dbReference type="EMBL" id="KAF7349091.1"/>
    </source>
</evidence>